<evidence type="ECO:0000256" key="1">
    <source>
        <dbReference type="ARBA" id="ARBA00004496"/>
    </source>
</evidence>
<proteinExistence type="inferred from homology"/>
<dbReference type="GO" id="GO:0006271">
    <property type="term" value="P:DNA strand elongation involved in DNA replication"/>
    <property type="evidence" value="ECO:0007669"/>
    <property type="project" value="TreeGrafter"/>
</dbReference>
<dbReference type="InterPro" id="IPR046938">
    <property type="entry name" value="DNA_clamp_sf"/>
</dbReference>
<reference evidence="14 15" key="1">
    <citation type="submission" date="2019-05" db="EMBL/GenBank/DDBJ databases">
        <title>The Complete Genome Sequence of the n-alkane-degrading Desulfoglaeba alkanexedens ALDC reveals multiple alkylsuccinate synthase gene clusters.</title>
        <authorList>
            <person name="Callaghan A.V."/>
            <person name="Davidova I.A."/>
            <person name="Duncan K.E."/>
            <person name="Morris B."/>
            <person name="McInerney M.J."/>
        </authorList>
    </citation>
    <scope>NUCLEOTIDE SEQUENCE [LARGE SCALE GENOMIC DNA]</scope>
    <source>
        <strain evidence="14 15">ALDC</strain>
    </source>
</reference>
<keyword evidence="5 10" id="KW-0808">Transferase</keyword>
<dbReference type="CDD" id="cd00140">
    <property type="entry name" value="beta_clamp"/>
    <property type="match status" value="1"/>
</dbReference>
<name>A0A4P8L2R1_9BACT</name>
<organism evidence="14 15">
    <name type="scientific">Desulfoglaeba alkanexedens ALDC</name>
    <dbReference type="NCBI Taxonomy" id="980445"/>
    <lineage>
        <taxon>Bacteria</taxon>
        <taxon>Pseudomonadati</taxon>
        <taxon>Thermodesulfobacteriota</taxon>
        <taxon>Syntrophobacteria</taxon>
        <taxon>Syntrophobacterales</taxon>
        <taxon>Syntrophobacteraceae</taxon>
        <taxon>Desulfoglaeba</taxon>
    </lineage>
</organism>
<dbReference type="InterPro" id="IPR022635">
    <property type="entry name" value="DNA_polIII_beta_C"/>
</dbReference>
<evidence type="ECO:0000259" key="12">
    <source>
        <dbReference type="Pfam" id="PF02767"/>
    </source>
</evidence>
<keyword evidence="4 10" id="KW-0963">Cytoplasm</keyword>
<keyword evidence="9" id="KW-0238">DNA-binding</keyword>
<dbReference type="GO" id="GO:0003887">
    <property type="term" value="F:DNA-directed DNA polymerase activity"/>
    <property type="evidence" value="ECO:0007669"/>
    <property type="project" value="UniProtKB-UniRule"/>
</dbReference>
<dbReference type="PANTHER" id="PTHR30478">
    <property type="entry name" value="DNA POLYMERASE III SUBUNIT BETA"/>
    <property type="match status" value="1"/>
</dbReference>
<feature type="domain" description="DNA polymerase III beta sliding clamp N-terminal" evidence="11">
    <location>
        <begin position="1"/>
        <end position="119"/>
    </location>
</feature>
<dbReference type="Proteomes" id="UP000298602">
    <property type="component" value="Chromosome"/>
</dbReference>
<dbReference type="Pfam" id="PF02767">
    <property type="entry name" value="DNA_pol3_beta_2"/>
    <property type="match status" value="1"/>
</dbReference>
<evidence type="ECO:0000256" key="5">
    <source>
        <dbReference type="ARBA" id="ARBA00022679"/>
    </source>
</evidence>
<accession>A0A4P8L2R1</accession>
<comment type="subunit">
    <text evidence="10">Forms a ring-shaped head-to-tail homodimer around DNA.</text>
</comment>
<keyword evidence="7 10" id="KW-0235">DNA replication</keyword>
<evidence type="ECO:0000256" key="6">
    <source>
        <dbReference type="ARBA" id="ARBA00022695"/>
    </source>
</evidence>
<dbReference type="SUPFAM" id="SSF55979">
    <property type="entry name" value="DNA clamp"/>
    <property type="match status" value="3"/>
</dbReference>
<evidence type="ECO:0000256" key="2">
    <source>
        <dbReference type="ARBA" id="ARBA00010752"/>
    </source>
</evidence>
<dbReference type="GO" id="GO:0005737">
    <property type="term" value="C:cytoplasm"/>
    <property type="evidence" value="ECO:0007669"/>
    <property type="project" value="UniProtKB-SubCell"/>
</dbReference>
<dbReference type="Gene3D" id="3.10.150.10">
    <property type="entry name" value="DNA Polymerase III, subunit A, domain 2"/>
    <property type="match status" value="1"/>
</dbReference>
<evidence type="ECO:0000313" key="14">
    <source>
        <dbReference type="EMBL" id="QCQ22024.1"/>
    </source>
</evidence>
<dbReference type="GO" id="GO:0003677">
    <property type="term" value="F:DNA binding"/>
    <property type="evidence" value="ECO:0007669"/>
    <property type="project" value="UniProtKB-UniRule"/>
</dbReference>
<keyword evidence="8 10" id="KW-0239">DNA-directed DNA polymerase</keyword>
<dbReference type="AlphaFoldDB" id="A0A4P8L2R1"/>
<dbReference type="Pfam" id="PF02768">
    <property type="entry name" value="DNA_pol3_beta_3"/>
    <property type="match status" value="1"/>
</dbReference>
<evidence type="ECO:0000259" key="13">
    <source>
        <dbReference type="Pfam" id="PF02768"/>
    </source>
</evidence>
<comment type="similarity">
    <text evidence="2 10">Belongs to the beta sliding clamp family.</text>
</comment>
<dbReference type="Gene3D" id="3.70.10.10">
    <property type="match status" value="1"/>
</dbReference>
<dbReference type="OrthoDB" id="8421503at2"/>
<dbReference type="PIRSF" id="PIRSF000804">
    <property type="entry name" value="DNA_pol_III_b"/>
    <property type="match status" value="1"/>
</dbReference>
<evidence type="ECO:0000256" key="3">
    <source>
        <dbReference type="ARBA" id="ARBA00021035"/>
    </source>
</evidence>
<dbReference type="InterPro" id="IPR022634">
    <property type="entry name" value="DNA_polIII_beta_N"/>
</dbReference>
<evidence type="ECO:0000256" key="7">
    <source>
        <dbReference type="ARBA" id="ARBA00022705"/>
    </source>
</evidence>
<comment type="subcellular location">
    <subcellularLocation>
        <location evidence="1 10">Cytoplasm</location>
    </subcellularLocation>
</comment>
<reference evidence="14 15" key="2">
    <citation type="submission" date="2019-05" db="EMBL/GenBank/DDBJ databases">
        <authorList>
            <person name="Suflita J.M."/>
            <person name="Marks C.R."/>
        </authorList>
    </citation>
    <scope>NUCLEOTIDE SEQUENCE [LARGE SCALE GENOMIC DNA]</scope>
    <source>
        <strain evidence="14 15">ALDC</strain>
    </source>
</reference>
<evidence type="ECO:0000256" key="4">
    <source>
        <dbReference type="ARBA" id="ARBA00022490"/>
    </source>
</evidence>
<evidence type="ECO:0000256" key="10">
    <source>
        <dbReference type="PIRNR" id="PIRNR000804"/>
    </source>
</evidence>
<evidence type="ECO:0000256" key="8">
    <source>
        <dbReference type="ARBA" id="ARBA00022932"/>
    </source>
</evidence>
<dbReference type="KEGG" id="dax:FDQ92_07475"/>
<dbReference type="NCBIfam" id="TIGR00663">
    <property type="entry name" value="dnan"/>
    <property type="match status" value="1"/>
</dbReference>
<dbReference type="InterPro" id="IPR022637">
    <property type="entry name" value="DNA_polIII_beta_cen"/>
</dbReference>
<comment type="function">
    <text evidence="10">Confers DNA tethering and processivity to DNA polymerases and other proteins. Acts as a clamp, forming a ring around DNA (a reaction catalyzed by the clamp-loading complex) which diffuses in an ATP-independent manner freely and bidirectionally along dsDNA. Initially characterized for its ability to contact the catalytic subunit of DNA polymerase III (Pol III), a complex, multichain enzyme responsible for most of the replicative synthesis in bacteria; Pol III exhibits 3'-5' exonuclease proofreading activity. The beta chain is required for initiation of replication as well as for processivity of DNA replication.</text>
</comment>
<dbReference type="Pfam" id="PF00712">
    <property type="entry name" value="DNA_pol3_beta"/>
    <property type="match status" value="1"/>
</dbReference>
<keyword evidence="15" id="KW-1185">Reference proteome</keyword>
<dbReference type="PANTHER" id="PTHR30478:SF0">
    <property type="entry name" value="BETA SLIDING CLAMP"/>
    <property type="match status" value="1"/>
</dbReference>
<feature type="domain" description="DNA polymerase III beta sliding clamp C-terminal" evidence="13">
    <location>
        <begin position="250"/>
        <end position="367"/>
    </location>
</feature>
<evidence type="ECO:0000256" key="9">
    <source>
        <dbReference type="ARBA" id="ARBA00023125"/>
    </source>
</evidence>
<dbReference type="SMART" id="SM00480">
    <property type="entry name" value="POL3Bc"/>
    <property type="match status" value="1"/>
</dbReference>
<dbReference type="InterPro" id="IPR001001">
    <property type="entry name" value="DNA_polIII_beta"/>
</dbReference>
<dbReference type="GO" id="GO:0009360">
    <property type="term" value="C:DNA polymerase III complex"/>
    <property type="evidence" value="ECO:0007669"/>
    <property type="project" value="InterPro"/>
</dbReference>
<dbReference type="GO" id="GO:0008408">
    <property type="term" value="F:3'-5' exonuclease activity"/>
    <property type="evidence" value="ECO:0007669"/>
    <property type="project" value="InterPro"/>
</dbReference>
<gene>
    <name evidence="14" type="primary">dnaN</name>
    <name evidence="14" type="ORF">FDQ92_07475</name>
</gene>
<dbReference type="EMBL" id="CP040098">
    <property type="protein sequence ID" value="QCQ22024.1"/>
    <property type="molecule type" value="Genomic_DNA"/>
</dbReference>
<sequence>MKFHADREQLLKTLQKVVGITDKKTTMPILSHVLLETLGPNRTAVFATDLNLSLRTHFEASVEQEGKLCVSARKLLELAREVSVDGLSLELLANQRLAIQAGRSYFELTTLAPEDFPHIAIHDDVSGVQVSAPELRAALSRASYAIPVDEDPFSVPGLYWHALDGKRVRMVSSDGHRLAYEELALDSVEALGVGKGVTIPRKGVQEMIRMFEKEESVNVVVHESRLIVASDALFLSIQLLEEEFPDYELIIPQERPHHLTVHREGLFLALKRMAVLTDQTWRHVRFIMRDGELELETGNPELGTARERLDVQYKGDEFTVAFNIRYVLDAIHALESDAVRLEWLDEFHGAIFCEPDNPGRLGLVMPMMV</sequence>
<protein>
    <recommendedName>
        <fullName evidence="3 10">Beta sliding clamp</fullName>
    </recommendedName>
</protein>
<evidence type="ECO:0000259" key="11">
    <source>
        <dbReference type="Pfam" id="PF00712"/>
    </source>
</evidence>
<evidence type="ECO:0000313" key="15">
    <source>
        <dbReference type="Proteomes" id="UP000298602"/>
    </source>
</evidence>
<dbReference type="RefSeq" id="WP_137423993.1">
    <property type="nucleotide sequence ID" value="NZ_CP040098.1"/>
</dbReference>
<keyword evidence="6 10" id="KW-0548">Nucleotidyltransferase</keyword>
<feature type="domain" description="DNA polymerase III beta sliding clamp central" evidence="12">
    <location>
        <begin position="130"/>
        <end position="246"/>
    </location>
</feature>